<reference evidence="1" key="1">
    <citation type="submission" date="2021-10" db="EMBL/GenBank/DDBJ databases">
        <title>De novo Genome Assembly of Clathrus columnatus (Basidiomycota, Fungi) Using Illumina and Nanopore Sequence Data.</title>
        <authorList>
            <person name="Ogiso-Tanaka E."/>
            <person name="Itagaki H."/>
            <person name="Hosoya T."/>
            <person name="Hosaka K."/>
        </authorList>
    </citation>
    <scope>NUCLEOTIDE SEQUENCE</scope>
    <source>
        <strain evidence="1">MO-923</strain>
    </source>
</reference>
<evidence type="ECO:0000313" key="1">
    <source>
        <dbReference type="EMBL" id="GJJ09844.1"/>
    </source>
</evidence>
<protein>
    <submittedName>
        <fullName evidence="1">Uncharacterized protein</fullName>
    </submittedName>
</protein>
<keyword evidence="2" id="KW-1185">Reference proteome</keyword>
<dbReference type="EMBL" id="BPWL01000004">
    <property type="protein sequence ID" value="GJJ09844.1"/>
    <property type="molecule type" value="Genomic_DNA"/>
</dbReference>
<evidence type="ECO:0000313" key="2">
    <source>
        <dbReference type="Proteomes" id="UP001050691"/>
    </source>
</evidence>
<gene>
    <name evidence="1" type="ORF">Clacol_004068</name>
</gene>
<accession>A0AAV5A9F0</accession>
<sequence>MFSSLQQLIFNVFTTKSTGNLLQILASSENLEILQCKLSEDVKVEQLAPTFLRVRKLVITIPSPHTELARSVVASLHDSQKLQNLSLMFTTNYLDEILDKVPIVLPELLILWSNCLSAIEQIYAPRLSLLDITVLDYLDYQRTLFGDLDFASTKHLYVKRCYQGYCISGSKYYTSCKLSARSLNASEGFQDVLPHNWPRDCFCFHIKLEVFEGYNVFKRSQDVLLDIRPRLTNLTSLYLSVPDSLYDLEQLLTMFPMIENLVIDDGDNAMNFIDILHDTALCRCLKELSYITYWIPRNLENHADNIGKELTKCLQLRKKNDAHQLKSIHMDNCPPLSNIWLEELQKLGTEVMTAKNVQSVKRRTQLLTTDQ</sequence>
<dbReference type="AlphaFoldDB" id="A0AAV5A9F0"/>
<name>A0AAV5A9F0_9AGAM</name>
<proteinExistence type="predicted"/>
<organism evidence="1 2">
    <name type="scientific">Clathrus columnatus</name>
    <dbReference type="NCBI Taxonomy" id="1419009"/>
    <lineage>
        <taxon>Eukaryota</taxon>
        <taxon>Fungi</taxon>
        <taxon>Dikarya</taxon>
        <taxon>Basidiomycota</taxon>
        <taxon>Agaricomycotina</taxon>
        <taxon>Agaricomycetes</taxon>
        <taxon>Phallomycetidae</taxon>
        <taxon>Phallales</taxon>
        <taxon>Clathraceae</taxon>
        <taxon>Clathrus</taxon>
    </lineage>
</organism>
<comment type="caution">
    <text evidence="1">The sequence shown here is derived from an EMBL/GenBank/DDBJ whole genome shotgun (WGS) entry which is preliminary data.</text>
</comment>
<dbReference type="Proteomes" id="UP001050691">
    <property type="component" value="Unassembled WGS sequence"/>
</dbReference>